<feature type="compositionally biased region" description="Basic and acidic residues" evidence="1">
    <location>
        <begin position="22"/>
        <end position="36"/>
    </location>
</feature>
<dbReference type="AlphaFoldDB" id="A0AAW2T736"/>
<feature type="region of interest" description="Disordered" evidence="1">
    <location>
        <begin position="1"/>
        <end position="63"/>
    </location>
</feature>
<sequence length="63" mass="7210">MEGWPVQEAGPKKRRARSIDNQPKEHTLLGQRESRRGAQVHNQPGRRPVKIGLGRLNSRVPDY</sequence>
<evidence type="ECO:0000256" key="1">
    <source>
        <dbReference type="SAM" id="MobiDB-lite"/>
    </source>
</evidence>
<dbReference type="EMBL" id="JACGWJ010000009">
    <property type="protein sequence ID" value="KAL0400403.1"/>
    <property type="molecule type" value="Genomic_DNA"/>
</dbReference>
<comment type="caution">
    <text evidence="2">The sequence shown here is derived from an EMBL/GenBank/DDBJ whole genome shotgun (WGS) entry which is preliminary data.</text>
</comment>
<protein>
    <submittedName>
        <fullName evidence="2">Uncharacterized protein</fullName>
    </submittedName>
</protein>
<reference evidence="2" key="2">
    <citation type="journal article" date="2024" name="Plant">
        <title>Genomic evolution and insights into agronomic trait innovations of Sesamum species.</title>
        <authorList>
            <person name="Miao H."/>
            <person name="Wang L."/>
            <person name="Qu L."/>
            <person name="Liu H."/>
            <person name="Sun Y."/>
            <person name="Le M."/>
            <person name="Wang Q."/>
            <person name="Wei S."/>
            <person name="Zheng Y."/>
            <person name="Lin W."/>
            <person name="Duan Y."/>
            <person name="Cao H."/>
            <person name="Xiong S."/>
            <person name="Wang X."/>
            <person name="Wei L."/>
            <person name="Li C."/>
            <person name="Ma Q."/>
            <person name="Ju M."/>
            <person name="Zhao R."/>
            <person name="Li G."/>
            <person name="Mu C."/>
            <person name="Tian Q."/>
            <person name="Mei H."/>
            <person name="Zhang T."/>
            <person name="Gao T."/>
            <person name="Zhang H."/>
        </authorList>
    </citation>
    <scope>NUCLEOTIDE SEQUENCE</scope>
    <source>
        <strain evidence="2">G02</strain>
    </source>
</reference>
<proteinExistence type="predicted"/>
<name>A0AAW2T736_SESRA</name>
<evidence type="ECO:0000313" key="2">
    <source>
        <dbReference type="EMBL" id="KAL0400403.1"/>
    </source>
</evidence>
<gene>
    <name evidence="2" type="ORF">Sradi_2383600</name>
</gene>
<accession>A0AAW2T736</accession>
<reference evidence="2" key="1">
    <citation type="submission" date="2020-06" db="EMBL/GenBank/DDBJ databases">
        <authorList>
            <person name="Li T."/>
            <person name="Hu X."/>
            <person name="Zhang T."/>
            <person name="Song X."/>
            <person name="Zhang H."/>
            <person name="Dai N."/>
            <person name="Sheng W."/>
            <person name="Hou X."/>
            <person name="Wei L."/>
        </authorList>
    </citation>
    <scope>NUCLEOTIDE SEQUENCE</scope>
    <source>
        <strain evidence="2">G02</strain>
        <tissue evidence="2">Leaf</tissue>
    </source>
</reference>
<organism evidence="2">
    <name type="scientific">Sesamum radiatum</name>
    <name type="common">Black benniseed</name>
    <dbReference type="NCBI Taxonomy" id="300843"/>
    <lineage>
        <taxon>Eukaryota</taxon>
        <taxon>Viridiplantae</taxon>
        <taxon>Streptophyta</taxon>
        <taxon>Embryophyta</taxon>
        <taxon>Tracheophyta</taxon>
        <taxon>Spermatophyta</taxon>
        <taxon>Magnoliopsida</taxon>
        <taxon>eudicotyledons</taxon>
        <taxon>Gunneridae</taxon>
        <taxon>Pentapetalae</taxon>
        <taxon>asterids</taxon>
        <taxon>lamiids</taxon>
        <taxon>Lamiales</taxon>
        <taxon>Pedaliaceae</taxon>
        <taxon>Sesamum</taxon>
    </lineage>
</organism>